<keyword evidence="10 15" id="KW-0547">Nucleotide-binding</keyword>
<evidence type="ECO:0000256" key="1">
    <source>
        <dbReference type="ARBA" id="ARBA00000024"/>
    </source>
</evidence>
<evidence type="ECO:0000256" key="4">
    <source>
        <dbReference type="ARBA" id="ARBA00005169"/>
    </source>
</evidence>
<dbReference type="OrthoDB" id="9795769at2"/>
<dbReference type="InterPro" id="IPR008179">
    <property type="entry name" value="HisE"/>
</dbReference>
<dbReference type="RefSeq" id="WP_115011112.1">
    <property type="nucleotide sequence ID" value="NZ_UGHV01000001.1"/>
</dbReference>
<keyword evidence="11 15" id="KW-0378">Hydrolase</keyword>
<dbReference type="CDD" id="cd11534">
    <property type="entry name" value="NTP-PPase_HisIE_like"/>
    <property type="match status" value="1"/>
</dbReference>
<comment type="similarity">
    <text evidence="6 15">In the C-terminal section; belongs to the PRA-PH family.</text>
</comment>
<dbReference type="PANTHER" id="PTHR42945:SF1">
    <property type="entry name" value="HISTIDINE BIOSYNTHESIS BIFUNCTIONAL PROTEIN HIS7"/>
    <property type="match status" value="1"/>
</dbReference>
<dbReference type="InterPro" id="IPR026660">
    <property type="entry name" value="PRA-CH"/>
</dbReference>
<evidence type="ECO:0000313" key="17">
    <source>
        <dbReference type="EMBL" id="STO96808.1"/>
    </source>
</evidence>
<dbReference type="HAMAP" id="MF_01020">
    <property type="entry name" value="HisE"/>
    <property type="match status" value="1"/>
</dbReference>
<comment type="similarity">
    <text evidence="7 15">In the N-terminal section; belongs to the PRA-CH family.</text>
</comment>
<evidence type="ECO:0000256" key="7">
    <source>
        <dbReference type="ARBA" id="ARBA00008299"/>
    </source>
</evidence>
<protein>
    <recommendedName>
        <fullName evidence="15">Histidine biosynthesis bifunctional protein HisIE</fullName>
    </recommendedName>
    <domain>
        <recommendedName>
            <fullName evidence="15">Phosphoribosyl-AMP cyclohydrolase</fullName>
            <shortName evidence="15">PRA-CH</shortName>
            <ecNumber evidence="15">3.5.4.19</ecNumber>
        </recommendedName>
    </domain>
    <domain>
        <recommendedName>
            <fullName evidence="15">Phosphoribosyl-ATP pyrophosphatase</fullName>
            <shortName evidence="15">PRA-PH</shortName>
            <ecNumber evidence="15">3.6.1.31</ecNumber>
        </recommendedName>
    </domain>
</protein>
<evidence type="ECO:0000256" key="15">
    <source>
        <dbReference type="HAMAP-Rule" id="MF_01019"/>
    </source>
</evidence>
<dbReference type="NCBIfam" id="NF002747">
    <property type="entry name" value="PRK02759.1"/>
    <property type="match status" value="1"/>
</dbReference>
<comment type="catalytic activity">
    <reaction evidence="1 15">
        <text>1-(5-phospho-beta-D-ribosyl)-5'-AMP + H2O = 1-(5-phospho-beta-D-ribosyl)-5-[(5-phospho-beta-D-ribosylamino)methylideneamino]imidazole-4-carboxamide</text>
        <dbReference type="Rhea" id="RHEA:20049"/>
        <dbReference type="ChEBI" id="CHEBI:15377"/>
        <dbReference type="ChEBI" id="CHEBI:58435"/>
        <dbReference type="ChEBI" id="CHEBI:59457"/>
        <dbReference type="EC" id="3.5.4.19"/>
    </reaction>
</comment>
<keyword evidence="14 15" id="KW-0511">Multifunctional enzyme</keyword>
<dbReference type="GO" id="GO:0000105">
    <property type="term" value="P:L-histidine biosynthetic process"/>
    <property type="evidence" value="ECO:0007669"/>
    <property type="project" value="UniProtKB-UniRule"/>
</dbReference>
<evidence type="ECO:0000256" key="13">
    <source>
        <dbReference type="ARBA" id="ARBA00023102"/>
    </source>
</evidence>
<dbReference type="SUPFAM" id="SSF141734">
    <property type="entry name" value="HisI-like"/>
    <property type="match status" value="1"/>
</dbReference>
<accession>A0A377J359</accession>
<dbReference type="InterPro" id="IPR021130">
    <property type="entry name" value="PRib-ATP_PPHydrolase-like"/>
</dbReference>
<gene>
    <name evidence="15 17" type="primary">hisI</name>
    <name evidence="15" type="synonym">hisIE</name>
    <name evidence="17" type="ORF">NCTC12410_00625</name>
</gene>
<dbReference type="GO" id="GO:0005737">
    <property type="term" value="C:cytoplasm"/>
    <property type="evidence" value="ECO:0007669"/>
    <property type="project" value="UniProtKB-SubCell"/>
</dbReference>
<comment type="subcellular location">
    <subcellularLocation>
        <location evidence="3 15">Cytoplasm</location>
    </subcellularLocation>
</comment>
<keyword evidence="13 15" id="KW-0368">Histidine biosynthesis</keyword>
<dbReference type="GO" id="GO:0005524">
    <property type="term" value="F:ATP binding"/>
    <property type="evidence" value="ECO:0007669"/>
    <property type="project" value="UniProtKB-KW"/>
</dbReference>
<dbReference type="EC" id="3.5.4.19" evidence="15"/>
<keyword evidence="8 15" id="KW-0963">Cytoplasm</keyword>
<name>A0A377J359_9HELI</name>
<dbReference type="GO" id="GO:0004635">
    <property type="term" value="F:phosphoribosyl-AMP cyclohydrolase activity"/>
    <property type="evidence" value="ECO:0007669"/>
    <property type="project" value="UniProtKB-UniRule"/>
</dbReference>
<evidence type="ECO:0000256" key="10">
    <source>
        <dbReference type="ARBA" id="ARBA00022741"/>
    </source>
</evidence>
<dbReference type="EMBL" id="UGHV01000001">
    <property type="protein sequence ID" value="STO96808.1"/>
    <property type="molecule type" value="Genomic_DNA"/>
</dbReference>
<dbReference type="HAMAP" id="MF_01021">
    <property type="entry name" value="HisI"/>
    <property type="match status" value="1"/>
</dbReference>
<dbReference type="NCBIfam" id="NF000768">
    <property type="entry name" value="PRK00051.1"/>
    <property type="match status" value="1"/>
</dbReference>
<comment type="pathway">
    <text evidence="5 15">Amino-acid biosynthesis; L-histidine biosynthesis; L-histidine from 5-phospho-alpha-D-ribose 1-diphosphate: step 2/9.</text>
</comment>
<comment type="pathway">
    <text evidence="4 15">Amino-acid biosynthesis; L-histidine biosynthesis; L-histidine from 5-phospho-alpha-D-ribose 1-diphosphate: step 3/9.</text>
</comment>
<keyword evidence="9 15" id="KW-0028">Amino-acid biosynthesis</keyword>
<feature type="domain" description="Phosphoribosyl-AMP cyclohydrolase" evidence="16">
    <location>
        <begin position="32"/>
        <end position="105"/>
    </location>
</feature>
<dbReference type="InterPro" id="IPR038019">
    <property type="entry name" value="PRib_AMP_CycHydrolase_sf"/>
</dbReference>
<evidence type="ECO:0000259" key="16">
    <source>
        <dbReference type="Pfam" id="PF01502"/>
    </source>
</evidence>
<evidence type="ECO:0000256" key="9">
    <source>
        <dbReference type="ARBA" id="ARBA00022605"/>
    </source>
</evidence>
<sequence length="258" mass="28515">MVVDEIVARLDWGKSPLMPAIVQDSSSKEVLMLAFMDKQALTLTLESGYMHYFSRSKNRIWKKGERSGHTQKVESIALDCDNDALLFIITQVGAACHTGHKSCFFTTLDSSSTILESQTSPESTFLTALKSSPLESTFAPSSPNDPSQVYGIQAYDIMDTLYHTLLERKGAPESSSYTASLYAKGVNGFGKKIIEEAGEVVLALKDKDSAQIVYECADLLYHILVGLAYYNIHPEQVLAELQRRFGLSGLEEKAQRKA</sequence>
<evidence type="ECO:0000256" key="3">
    <source>
        <dbReference type="ARBA" id="ARBA00004496"/>
    </source>
</evidence>
<dbReference type="Pfam" id="PF01502">
    <property type="entry name" value="PRA-CH"/>
    <property type="match status" value="1"/>
</dbReference>
<reference evidence="17 18" key="1">
    <citation type="submission" date="2018-06" db="EMBL/GenBank/DDBJ databases">
        <authorList>
            <consortium name="Pathogen Informatics"/>
            <person name="Doyle S."/>
        </authorList>
    </citation>
    <scope>NUCLEOTIDE SEQUENCE [LARGE SCALE GENOMIC DNA]</scope>
    <source>
        <strain evidence="17 18">NCTC12410</strain>
    </source>
</reference>
<dbReference type="EC" id="3.6.1.31" evidence="15"/>
<evidence type="ECO:0000313" key="18">
    <source>
        <dbReference type="Proteomes" id="UP000254841"/>
    </source>
</evidence>
<dbReference type="AlphaFoldDB" id="A0A377J359"/>
<dbReference type="InterPro" id="IPR023019">
    <property type="entry name" value="His_synth_HisIE"/>
</dbReference>
<proteinExistence type="inferred from homology"/>
<evidence type="ECO:0000256" key="14">
    <source>
        <dbReference type="ARBA" id="ARBA00023268"/>
    </source>
</evidence>
<dbReference type="Pfam" id="PF01503">
    <property type="entry name" value="PRA-PH"/>
    <property type="match status" value="1"/>
</dbReference>
<dbReference type="Proteomes" id="UP000254841">
    <property type="component" value="Unassembled WGS sequence"/>
</dbReference>
<organism evidence="17 18">
    <name type="scientific">Helicobacter canis</name>
    <dbReference type="NCBI Taxonomy" id="29419"/>
    <lineage>
        <taxon>Bacteria</taxon>
        <taxon>Pseudomonadati</taxon>
        <taxon>Campylobacterota</taxon>
        <taxon>Epsilonproteobacteria</taxon>
        <taxon>Campylobacterales</taxon>
        <taxon>Helicobacteraceae</taxon>
        <taxon>Helicobacter</taxon>
    </lineage>
</organism>
<dbReference type="PANTHER" id="PTHR42945">
    <property type="entry name" value="HISTIDINE BIOSYNTHESIS BIFUNCTIONAL PROTEIN"/>
    <property type="match status" value="1"/>
</dbReference>
<dbReference type="GO" id="GO:0004636">
    <property type="term" value="F:phosphoribosyl-ATP diphosphatase activity"/>
    <property type="evidence" value="ECO:0007669"/>
    <property type="project" value="UniProtKB-UniRule"/>
</dbReference>
<dbReference type="NCBIfam" id="TIGR03188">
    <property type="entry name" value="histidine_hisI"/>
    <property type="match status" value="1"/>
</dbReference>
<dbReference type="SUPFAM" id="SSF101386">
    <property type="entry name" value="all-alpha NTP pyrophosphatases"/>
    <property type="match status" value="1"/>
</dbReference>
<evidence type="ECO:0000256" key="2">
    <source>
        <dbReference type="ARBA" id="ARBA00001460"/>
    </source>
</evidence>
<dbReference type="Gene3D" id="3.10.20.810">
    <property type="entry name" value="Phosphoribosyl-AMP cyclohydrolase"/>
    <property type="match status" value="1"/>
</dbReference>
<dbReference type="InterPro" id="IPR002496">
    <property type="entry name" value="PRib_AMP_CycHydrolase_dom"/>
</dbReference>
<feature type="region of interest" description="Phosphoribosyl-AMP cyclohydrolase" evidence="15">
    <location>
        <begin position="1"/>
        <end position="157"/>
    </location>
</feature>
<dbReference type="UniPathway" id="UPA00031">
    <property type="reaction ID" value="UER00007"/>
</dbReference>
<dbReference type="HAMAP" id="MF_01019">
    <property type="entry name" value="HisIE"/>
    <property type="match status" value="1"/>
</dbReference>
<evidence type="ECO:0000256" key="8">
    <source>
        <dbReference type="ARBA" id="ARBA00022490"/>
    </source>
</evidence>
<dbReference type="Gene3D" id="1.10.287.1080">
    <property type="entry name" value="MazG-like"/>
    <property type="match status" value="1"/>
</dbReference>
<keyword evidence="12 15" id="KW-0067">ATP-binding</keyword>
<dbReference type="NCBIfam" id="NF001611">
    <property type="entry name" value="PRK00400.1-3"/>
    <property type="match status" value="1"/>
</dbReference>
<feature type="region of interest" description="Phosphoribosyl-ATP pyrophosphohydrolase" evidence="15">
    <location>
        <begin position="158"/>
        <end position="258"/>
    </location>
</feature>
<dbReference type="FunFam" id="3.10.20.810:FF:000001">
    <property type="entry name" value="Histidine biosynthesis bifunctional protein HisIE"/>
    <property type="match status" value="1"/>
</dbReference>
<evidence type="ECO:0000256" key="6">
    <source>
        <dbReference type="ARBA" id="ARBA00007731"/>
    </source>
</evidence>
<evidence type="ECO:0000256" key="11">
    <source>
        <dbReference type="ARBA" id="ARBA00022801"/>
    </source>
</evidence>
<comment type="catalytic activity">
    <reaction evidence="2 15">
        <text>1-(5-phospho-beta-D-ribosyl)-ATP + H2O = 1-(5-phospho-beta-D-ribosyl)-5'-AMP + diphosphate + H(+)</text>
        <dbReference type="Rhea" id="RHEA:22828"/>
        <dbReference type="ChEBI" id="CHEBI:15377"/>
        <dbReference type="ChEBI" id="CHEBI:15378"/>
        <dbReference type="ChEBI" id="CHEBI:33019"/>
        <dbReference type="ChEBI" id="CHEBI:59457"/>
        <dbReference type="ChEBI" id="CHEBI:73183"/>
        <dbReference type="EC" id="3.6.1.31"/>
    </reaction>
</comment>
<evidence type="ECO:0000256" key="5">
    <source>
        <dbReference type="ARBA" id="ARBA00005204"/>
    </source>
</evidence>
<evidence type="ECO:0000256" key="12">
    <source>
        <dbReference type="ARBA" id="ARBA00022840"/>
    </source>
</evidence>